<organism evidence="2 3">
    <name type="scientific">Amblyomma americanum</name>
    <name type="common">Lone star tick</name>
    <dbReference type="NCBI Taxonomy" id="6943"/>
    <lineage>
        <taxon>Eukaryota</taxon>
        <taxon>Metazoa</taxon>
        <taxon>Ecdysozoa</taxon>
        <taxon>Arthropoda</taxon>
        <taxon>Chelicerata</taxon>
        <taxon>Arachnida</taxon>
        <taxon>Acari</taxon>
        <taxon>Parasitiformes</taxon>
        <taxon>Ixodida</taxon>
        <taxon>Ixodoidea</taxon>
        <taxon>Ixodidae</taxon>
        <taxon>Amblyomminae</taxon>
        <taxon>Amblyomma</taxon>
    </lineage>
</organism>
<dbReference type="Proteomes" id="UP001321473">
    <property type="component" value="Unassembled WGS sequence"/>
</dbReference>
<evidence type="ECO:0000313" key="2">
    <source>
        <dbReference type="EMBL" id="KAK8770847.1"/>
    </source>
</evidence>
<evidence type="ECO:0000256" key="1">
    <source>
        <dbReference type="SAM" id="SignalP"/>
    </source>
</evidence>
<keyword evidence="1" id="KW-0732">Signal</keyword>
<reference evidence="2 3" key="1">
    <citation type="journal article" date="2023" name="Arcadia Sci">
        <title>De novo assembly of a long-read Amblyomma americanum tick genome.</title>
        <authorList>
            <person name="Chou S."/>
            <person name="Poskanzer K.E."/>
            <person name="Rollins M."/>
            <person name="Thuy-Boun P.S."/>
        </authorList>
    </citation>
    <scope>NUCLEOTIDE SEQUENCE [LARGE SCALE GENOMIC DNA]</scope>
    <source>
        <strain evidence="2">F_SG_1</strain>
        <tissue evidence="2">Salivary glands</tissue>
    </source>
</reference>
<comment type="caution">
    <text evidence="2">The sequence shown here is derived from an EMBL/GenBank/DDBJ whole genome shotgun (WGS) entry which is preliminary data.</text>
</comment>
<dbReference type="EMBL" id="JARKHS020020474">
    <property type="protein sequence ID" value="KAK8770847.1"/>
    <property type="molecule type" value="Genomic_DNA"/>
</dbReference>
<evidence type="ECO:0000313" key="3">
    <source>
        <dbReference type="Proteomes" id="UP001321473"/>
    </source>
</evidence>
<evidence type="ECO:0008006" key="4">
    <source>
        <dbReference type="Google" id="ProtNLM"/>
    </source>
</evidence>
<protein>
    <recommendedName>
        <fullName evidence="4">Secreted protein</fullName>
    </recommendedName>
</protein>
<sequence>MALCVRLHVRDVLLLCLMLVCCLEIESKKVSGRDLIEDIVDIKQHKKLLRTKKNVLILYTKN</sequence>
<name>A0AAQ4E7X5_AMBAM</name>
<accession>A0AAQ4E7X5</accession>
<gene>
    <name evidence="2" type="ORF">V5799_012682</name>
</gene>
<feature type="chain" id="PRO_5043044316" description="Secreted protein" evidence="1">
    <location>
        <begin position="23"/>
        <end position="62"/>
    </location>
</feature>
<feature type="non-terminal residue" evidence="2">
    <location>
        <position position="62"/>
    </location>
</feature>
<dbReference type="AlphaFoldDB" id="A0AAQ4E7X5"/>
<keyword evidence="3" id="KW-1185">Reference proteome</keyword>
<proteinExistence type="predicted"/>
<feature type="signal peptide" evidence="1">
    <location>
        <begin position="1"/>
        <end position="22"/>
    </location>
</feature>